<dbReference type="EMBL" id="VSRR010079531">
    <property type="protein sequence ID" value="MPC88975.1"/>
    <property type="molecule type" value="Genomic_DNA"/>
</dbReference>
<proteinExistence type="predicted"/>
<feature type="domain" description="DUF4817" evidence="1">
    <location>
        <begin position="44"/>
        <end position="77"/>
    </location>
</feature>
<dbReference type="PANTHER" id="PTHR47326">
    <property type="entry name" value="TRANSPOSABLE ELEMENT TC3 TRANSPOSASE-LIKE PROTEIN"/>
    <property type="match status" value="1"/>
</dbReference>
<dbReference type="PANTHER" id="PTHR47326:SF1">
    <property type="entry name" value="HTH PSQ-TYPE DOMAIN-CONTAINING PROTEIN"/>
    <property type="match status" value="1"/>
</dbReference>
<protein>
    <recommendedName>
        <fullName evidence="1">DUF4817 domain-containing protein</fullName>
    </recommendedName>
</protein>
<evidence type="ECO:0000313" key="3">
    <source>
        <dbReference type="Proteomes" id="UP000324222"/>
    </source>
</evidence>
<evidence type="ECO:0000313" key="2">
    <source>
        <dbReference type="EMBL" id="MPC88975.1"/>
    </source>
</evidence>
<dbReference type="Proteomes" id="UP000324222">
    <property type="component" value="Unassembled WGS sequence"/>
</dbReference>
<dbReference type="AlphaFoldDB" id="A0A5B7J2K5"/>
<evidence type="ECO:0000259" key="1">
    <source>
        <dbReference type="Pfam" id="PF16087"/>
    </source>
</evidence>
<dbReference type="InterPro" id="IPR032135">
    <property type="entry name" value="DUF4817"/>
</dbReference>
<comment type="caution">
    <text evidence="2">The sequence shown here is derived from an EMBL/GenBank/DDBJ whole genome shotgun (WGS) entry which is preliminary data.</text>
</comment>
<name>A0A5B7J2K5_PORTR</name>
<gene>
    <name evidence="2" type="ORF">E2C01_083903</name>
</gene>
<organism evidence="2 3">
    <name type="scientific">Portunus trituberculatus</name>
    <name type="common">Swimming crab</name>
    <name type="synonym">Neptunus trituberculatus</name>
    <dbReference type="NCBI Taxonomy" id="210409"/>
    <lineage>
        <taxon>Eukaryota</taxon>
        <taxon>Metazoa</taxon>
        <taxon>Ecdysozoa</taxon>
        <taxon>Arthropoda</taxon>
        <taxon>Crustacea</taxon>
        <taxon>Multicrustacea</taxon>
        <taxon>Malacostraca</taxon>
        <taxon>Eumalacostraca</taxon>
        <taxon>Eucarida</taxon>
        <taxon>Decapoda</taxon>
        <taxon>Pleocyemata</taxon>
        <taxon>Brachyura</taxon>
        <taxon>Eubrachyura</taxon>
        <taxon>Portunoidea</taxon>
        <taxon>Portunidae</taxon>
        <taxon>Portuninae</taxon>
        <taxon>Portunus</taxon>
    </lineage>
</organism>
<keyword evidence="3" id="KW-1185">Reference proteome</keyword>
<accession>A0A5B7J2K5</accession>
<dbReference type="Pfam" id="PF16087">
    <property type="entry name" value="DUF4817"/>
    <property type="match status" value="1"/>
</dbReference>
<sequence length="151" mass="17623">MLSPRYMARDPRCRNFDLNMVLTTEERVWLVEHVFREGGRYTDVVRQRFAEKFPDKPVPHRNTVCNLVDKFRETGSVDDAERCGRPAKLLEEKLLDISDSMLQSPSKSLQKLAQQHDIGLATAHKAIRRELKLFPYKIMAVQELKTTDHEK</sequence>
<reference evidence="2 3" key="1">
    <citation type="submission" date="2019-05" db="EMBL/GenBank/DDBJ databases">
        <title>Another draft genome of Portunus trituberculatus and its Hox gene families provides insights of decapod evolution.</title>
        <authorList>
            <person name="Jeong J.-H."/>
            <person name="Song I."/>
            <person name="Kim S."/>
            <person name="Choi T."/>
            <person name="Kim D."/>
            <person name="Ryu S."/>
            <person name="Kim W."/>
        </authorList>
    </citation>
    <scope>NUCLEOTIDE SEQUENCE [LARGE SCALE GENOMIC DNA]</scope>
    <source>
        <tissue evidence="2">Muscle</tissue>
    </source>
</reference>